<protein>
    <submittedName>
        <fullName evidence="2">Uncharacterized protein</fullName>
    </submittedName>
</protein>
<dbReference type="AlphaFoldDB" id="A0A9W8HVJ7"/>
<dbReference type="EMBL" id="JANBUO010002974">
    <property type="protein sequence ID" value="KAJ2793235.1"/>
    <property type="molecule type" value="Genomic_DNA"/>
</dbReference>
<reference evidence="2" key="1">
    <citation type="submission" date="2022-07" db="EMBL/GenBank/DDBJ databases">
        <title>Phylogenomic reconstructions and comparative analyses of Kickxellomycotina fungi.</title>
        <authorList>
            <person name="Reynolds N.K."/>
            <person name="Stajich J.E."/>
            <person name="Barry K."/>
            <person name="Grigoriev I.V."/>
            <person name="Crous P."/>
            <person name="Smith M.E."/>
        </authorList>
    </citation>
    <scope>NUCLEOTIDE SEQUENCE</scope>
    <source>
        <strain evidence="2">NRRL 1565</strain>
    </source>
</reference>
<feature type="non-terminal residue" evidence="2">
    <location>
        <position position="207"/>
    </location>
</feature>
<evidence type="ECO:0000256" key="1">
    <source>
        <dbReference type="SAM" id="MobiDB-lite"/>
    </source>
</evidence>
<gene>
    <name evidence="2" type="ORF">H4R20_006605</name>
</gene>
<feature type="region of interest" description="Disordered" evidence="1">
    <location>
        <begin position="81"/>
        <end position="100"/>
    </location>
</feature>
<dbReference type="Proteomes" id="UP001140094">
    <property type="component" value="Unassembled WGS sequence"/>
</dbReference>
<evidence type="ECO:0000313" key="3">
    <source>
        <dbReference type="Proteomes" id="UP001140094"/>
    </source>
</evidence>
<organism evidence="2 3">
    <name type="scientific">Coemansia guatemalensis</name>
    <dbReference type="NCBI Taxonomy" id="2761395"/>
    <lineage>
        <taxon>Eukaryota</taxon>
        <taxon>Fungi</taxon>
        <taxon>Fungi incertae sedis</taxon>
        <taxon>Zoopagomycota</taxon>
        <taxon>Kickxellomycotina</taxon>
        <taxon>Kickxellomycetes</taxon>
        <taxon>Kickxellales</taxon>
        <taxon>Kickxellaceae</taxon>
        <taxon>Coemansia</taxon>
    </lineage>
</organism>
<feature type="compositionally biased region" description="Polar residues" evidence="1">
    <location>
        <begin position="87"/>
        <end position="96"/>
    </location>
</feature>
<sequence>MHETNFTEHKAVPADIIKLICQASGRQGLLSLQHVSAVWRHFSLPLLWRSIEIGEWECRASVVEVQTRYGRHVQSLAYRQHNRRRGTSNSLSSQSCLKEPDSKTKTDILCEWFSVHWESVRQVTVGAWPPYNVFRVQLAIAAACPYLRVLTLEGAAAAWVSTMRQAVATHPHLRGFHVSEDQRALLPPAPDGLSKEQRTHFNFLREG</sequence>
<keyword evidence="3" id="KW-1185">Reference proteome</keyword>
<evidence type="ECO:0000313" key="2">
    <source>
        <dbReference type="EMBL" id="KAJ2793235.1"/>
    </source>
</evidence>
<dbReference type="OrthoDB" id="5557687at2759"/>
<proteinExistence type="predicted"/>
<accession>A0A9W8HVJ7</accession>
<comment type="caution">
    <text evidence="2">The sequence shown here is derived from an EMBL/GenBank/DDBJ whole genome shotgun (WGS) entry which is preliminary data.</text>
</comment>
<name>A0A9W8HVJ7_9FUNG</name>